<dbReference type="Gene3D" id="3.90.550.10">
    <property type="entry name" value="Spore Coat Polysaccharide Biosynthesis Protein SpsA, Chain A"/>
    <property type="match status" value="1"/>
</dbReference>
<feature type="transmembrane region" description="Helical" evidence="1">
    <location>
        <begin position="12"/>
        <end position="30"/>
    </location>
</feature>
<name>A0ABN7T5A3_OIKDI</name>
<reference evidence="3 4" key="1">
    <citation type="submission" date="2021-04" db="EMBL/GenBank/DDBJ databases">
        <authorList>
            <person name="Bliznina A."/>
        </authorList>
    </citation>
    <scope>NUCLEOTIDE SEQUENCE [LARGE SCALE GENOMIC DNA]</scope>
</reference>
<evidence type="ECO:0000256" key="1">
    <source>
        <dbReference type="SAM" id="Phobius"/>
    </source>
</evidence>
<evidence type="ECO:0000259" key="2">
    <source>
        <dbReference type="Pfam" id="PF00535"/>
    </source>
</evidence>
<dbReference type="PANTHER" id="PTHR15046:SF3">
    <property type="entry name" value="BETA-1,4 N-ACETYLGALACTOSAMINYLTRANSFERASE 2-LIKE"/>
    <property type="match status" value="1"/>
</dbReference>
<dbReference type="InterPro" id="IPR001173">
    <property type="entry name" value="Glyco_trans_2-like"/>
</dbReference>
<dbReference type="PANTHER" id="PTHR15046">
    <property type="entry name" value="GLYCO_TRANS_2-LIKE DOMAIN-CONTAINING PROTEIN"/>
    <property type="match status" value="1"/>
</dbReference>
<accession>A0ABN7T5A3</accession>
<keyword evidence="1" id="KW-1133">Transmembrane helix</keyword>
<keyword evidence="4" id="KW-1185">Reference proteome</keyword>
<dbReference type="Proteomes" id="UP001158576">
    <property type="component" value="Chromosome 2"/>
</dbReference>
<evidence type="ECO:0000313" key="3">
    <source>
        <dbReference type="EMBL" id="CAG5113016.1"/>
    </source>
</evidence>
<proteinExistence type="predicted"/>
<keyword evidence="1" id="KW-0812">Transmembrane</keyword>
<dbReference type="SUPFAM" id="SSF53448">
    <property type="entry name" value="Nucleotide-diphospho-sugar transferases"/>
    <property type="match status" value="1"/>
</dbReference>
<evidence type="ECO:0000313" key="4">
    <source>
        <dbReference type="Proteomes" id="UP001158576"/>
    </source>
</evidence>
<keyword evidence="1" id="KW-0472">Membrane</keyword>
<dbReference type="EMBL" id="OU015567">
    <property type="protein sequence ID" value="CAG5113016.1"/>
    <property type="molecule type" value="Genomic_DNA"/>
</dbReference>
<sequence>MVSTMSWLRDICSIKSIIIFIFGFLAGHLFQGYPTVQDIKPSPVVQQEETVRDFHTFAYDADTPVQANFTKALIPRQGGDLITAPFNPEETFGIKLFEEKTCKCEGRKIHPINEMPEIFEKEKISELSKYRNYDFTKWRQNNFHQLVDPRLLISRAHNPLEFVASGYEISPFDSLNVHLKLHVAPEEKMTLAITTLSGEFPTLEGLRQVKKIEAKSGETHYSVGMTSARMINQLFENLVYSSRQYDARPFMDYVTVTIEGDVEAFASFPIQIRIKPPPVLIYREGNEFQHRVTFLTKTFLRYPCMYRLIDSILEQYPGVTIIVTDDNPKEYYQDIDVKKYPTVKQYKMPLEEGFFAGRALAVSQVKTEYFVWMDDDFFLDENSNIKYMMDFLDETGFDLVFGSINKKEQIKWEEANKLVLEPANDGFCFKREPLPNTIPVKGYEDDCIVVQIARNFFMGRTLTAGSVRHDPVFGQRGHREYFLDGMGKLRAAWCGTPRTMHDHACLRGRDDFADEYKEKRAGGKESREKKDFNVQIHAYWWYRSMAECMAEP</sequence>
<dbReference type="Pfam" id="PF00535">
    <property type="entry name" value="Glycos_transf_2"/>
    <property type="match status" value="1"/>
</dbReference>
<feature type="domain" description="Glycosyltransferase 2-like" evidence="2">
    <location>
        <begin position="297"/>
        <end position="413"/>
    </location>
</feature>
<dbReference type="InterPro" id="IPR029044">
    <property type="entry name" value="Nucleotide-diphossugar_trans"/>
</dbReference>
<gene>
    <name evidence="3" type="ORF">OKIOD_LOCUS15932</name>
</gene>
<protein>
    <submittedName>
        <fullName evidence="3">Oidioi.mRNA.OKI2018_I69.chr2.g7167.t1.cds</fullName>
    </submittedName>
</protein>
<organism evidence="3 4">
    <name type="scientific">Oikopleura dioica</name>
    <name type="common">Tunicate</name>
    <dbReference type="NCBI Taxonomy" id="34765"/>
    <lineage>
        <taxon>Eukaryota</taxon>
        <taxon>Metazoa</taxon>
        <taxon>Chordata</taxon>
        <taxon>Tunicata</taxon>
        <taxon>Appendicularia</taxon>
        <taxon>Copelata</taxon>
        <taxon>Oikopleuridae</taxon>
        <taxon>Oikopleura</taxon>
    </lineage>
</organism>
<dbReference type="CDD" id="cd00761">
    <property type="entry name" value="Glyco_tranf_GTA_type"/>
    <property type="match status" value="1"/>
</dbReference>